<evidence type="ECO:0000313" key="1">
    <source>
        <dbReference type="EMBL" id="MBB6092021.1"/>
    </source>
</evidence>
<name>A0A841HFZ1_9GAMM</name>
<reference evidence="1 2" key="1">
    <citation type="submission" date="2020-08" db="EMBL/GenBank/DDBJ databases">
        <title>Genomic Encyclopedia of Type Strains, Phase IV (KMG-IV): sequencing the most valuable type-strain genomes for metagenomic binning, comparative biology and taxonomic classification.</title>
        <authorList>
            <person name="Goeker M."/>
        </authorList>
    </citation>
    <scope>NUCLEOTIDE SEQUENCE [LARGE SCALE GENOMIC DNA]</scope>
    <source>
        <strain evidence="1 2">DSM 26723</strain>
    </source>
</reference>
<dbReference type="InterPro" id="IPR011110">
    <property type="entry name" value="Reg_prop"/>
</dbReference>
<keyword evidence="2" id="KW-1185">Reference proteome</keyword>
<dbReference type="Pfam" id="PF07494">
    <property type="entry name" value="Reg_prop"/>
    <property type="match status" value="2"/>
</dbReference>
<dbReference type="Gene3D" id="2.130.10.10">
    <property type="entry name" value="YVTN repeat-like/Quinoprotein amine dehydrogenase"/>
    <property type="match status" value="1"/>
</dbReference>
<dbReference type="RefSeq" id="WP_184329783.1">
    <property type="nucleotide sequence ID" value="NZ_JACHHZ010000001.1"/>
</dbReference>
<comment type="caution">
    <text evidence="1">The sequence shown here is derived from an EMBL/GenBank/DDBJ whole genome shotgun (WGS) entry which is preliminary data.</text>
</comment>
<accession>A0A841HFZ1</accession>
<dbReference type="AlphaFoldDB" id="A0A841HFZ1"/>
<organism evidence="1 2">
    <name type="scientific">Povalibacter uvarum</name>
    <dbReference type="NCBI Taxonomy" id="732238"/>
    <lineage>
        <taxon>Bacteria</taxon>
        <taxon>Pseudomonadati</taxon>
        <taxon>Pseudomonadota</taxon>
        <taxon>Gammaproteobacteria</taxon>
        <taxon>Steroidobacterales</taxon>
        <taxon>Steroidobacteraceae</taxon>
        <taxon>Povalibacter</taxon>
    </lineage>
</organism>
<dbReference type="Proteomes" id="UP000588068">
    <property type="component" value="Unassembled WGS sequence"/>
</dbReference>
<protein>
    <submittedName>
        <fullName evidence="1">Uncharacterized protein</fullName>
    </submittedName>
</protein>
<dbReference type="EMBL" id="JACHHZ010000001">
    <property type="protein sequence ID" value="MBB6092021.1"/>
    <property type="molecule type" value="Genomic_DNA"/>
</dbReference>
<sequence>MENAEGFSQSRVGQITQDDKGFMWFGTQYGLIRFDGYGYTAFAPDARTQNQLSGVFIHAILKDRSGRLWVASDLPKYSARQLQEFLQILVSNVVHVDEDGGRHAAGDSIARAYPSEVAIKALEKLATGHPRDKHVAFVGLDVLYHRVDPDLLPRVLALHGQLLASQEEWFRKA</sequence>
<evidence type="ECO:0000313" key="2">
    <source>
        <dbReference type="Proteomes" id="UP000588068"/>
    </source>
</evidence>
<proteinExistence type="predicted"/>
<dbReference type="InterPro" id="IPR015943">
    <property type="entry name" value="WD40/YVTN_repeat-like_dom_sf"/>
</dbReference>
<gene>
    <name evidence="1" type="ORF">HNQ60_000867</name>
</gene>